<dbReference type="InterPro" id="IPR012341">
    <property type="entry name" value="6hp_glycosidase-like_sf"/>
</dbReference>
<keyword evidence="4 13" id="KW-0378">Hydrolase</keyword>
<comment type="subcellular location">
    <subcellularLocation>
        <location evidence="1">Endoplasmic reticulum membrane</location>
        <topology evidence="1">Single-pass type II membrane protein</topology>
    </subcellularLocation>
</comment>
<keyword evidence="6" id="KW-0735">Signal-anchor</keyword>
<evidence type="ECO:0000256" key="6">
    <source>
        <dbReference type="ARBA" id="ARBA00022968"/>
    </source>
</evidence>
<dbReference type="PANTHER" id="PTHR10412:SF11">
    <property type="entry name" value="MANNOSYL-OLIGOSACCHARIDE GLUCOSIDASE"/>
    <property type="match status" value="1"/>
</dbReference>
<feature type="domain" description="Glycosyl hydrolase family 63 C-terminal" evidence="12">
    <location>
        <begin position="238"/>
        <end position="402"/>
    </location>
</feature>
<dbReference type="Pfam" id="PF03200">
    <property type="entry name" value="Glyco_hydro_63"/>
    <property type="match status" value="2"/>
</dbReference>
<dbReference type="EC" id="3.2.1.106" evidence="11"/>
<dbReference type="SUPFAM" id="SSF48208">
    <property type="entry name" value="Six-hairpin glycosidases"/>
    <property type="match status" value="1"/>
</dbReference>
<keyword evidence="9" id="KW-0325">Glycoprotein</keyword>
<dbReference type="EMBL" id="JAFCMP010000357">
    <property type="protein sequence ID" value="KAG5180842.1"/>
    <property type="molecule type" value="Genomic_DNA"/>
</dbReference>
<gene>
    <name evidence="13" type="ORF">JKP88DRAFT_270160</name>
</gene>
<evidence type="ECO:0000256" key="5">
    <source>
        <dbReference type="ARBA" id="ARBA00022824"/>
    </source>
</evidence>
<keyword evidence="7" id="KW-1133">Transmembrane helix</keyword>
<evidence type="ECO:0000256" key="2">
    <source>
        <dbReference type="ARBA" id="ARBA00010833"/>
    </source>
</evidence>
<keyword evidence="8" id="KW-0472">Membrane</keyword>
<evidence type="ECO:0000256" key="1">
    <source>
        <dbReference type="ARBA" id="ARBA00004648"/>
    </source>
</evidence>
<comment type="similarity">
    <text evidence="2">Belongs to the glycosyl hydrolase 63 family.</text>
</comment>
<dbReference type="GO" id="GO:0005789">
    <property type="term" value="C:endoplasmic reticulum membrane"/>
    <property type="evidence" value="ECO:0007669"/>
    <property type="project" value="UniProtKB-SubCell"/>
</dbReference>
<dbReference type="GO" id="GO:0006487">
    <property type="term" value="P:protein N-linked glycosylation"/>
    <property type="evidence" value="ECO:0007669"/>
    <property type="project" value="TreeGrafter"/>
</dbReference>
<evidence type="ECO:0000256" key="3">
    <source>
        <dbReference type="ARBA" id="ARBA00022692"/>
    </source>
</evidence>
<sequence>MPREQILGEAARRRVPQEFIPQDVTVANPPSLFLAVRVLLSRSRNDSSHSVSHDGGTASAARQRRQYFLLSATPLLDQWVRWLLATQRVHMRSGTFVGGAPVGGFQWQGRDPKQDILNPNTMASGLDDYPRASHPSEHDAHVDGLCWLILACQIAQELLAQLDYLHWSTTAGAYLDVGLHSAQGNIQQQVSVICRAKQGHATKLVGMAAEQIYKQGPSCPPDFPVPVRPVTDGRGALETRERWVGEPLKVQQVERLGYVSIFPLLLRLLPPDSPRLPPLLDLLADPTHLWSEYGLRSLSKSDPFYLKANNPGDQPYWRGYIWININFLACAALHHYSKQSGPIQERSADLYANLRGNILTTVLGEFQRTGYFWEQYDDATGHGRRGHPFTGWTATVLNIITEQYE</sequence>
<accession>A0A835YSL1</accession>
<reference evidence="13" key="1">
    <citation type="submission" date="2021-02" db="EMBL/GenBank/DDBJ databases">
        <title>First Annotated Genome of the Yellow-green Alga Tribonema minus.</title>
        <authorList>
            <person name="Mahan K.M."/>
        </authorList>
    </citation>
    <scope>NUCLEOTIDE SEQUENCE</scope>
    <source>
        <strain evidence="13">UTEX B ZZ1240</strain>
    </source>
</reference>
<evidence type="ECO:0000259" key="12">
    <source>
        <dbReference type="Pfam" id="PF03200"/>
    </source>
</evidence>
<keyword evidence="10" id="KW-0326">Glycosidase</keyword>
<evidence type="ECO:0000256" key="7">
    <source>
        <dbReference type="ARBA" id="ARBA00022989"/>
    </source>
</evidence>
<dbReference type="InterPro" id="IPR031335">
    <property type="entry name" value="Glyco_hydro_63_C"/>
</dbReference>
<dbReference type="InterPro" id="IPR008928">
    <property type="entry name" value="6-hairpin_glycosidase_sf"/>
</dbReference>
<name>A0A835YSL1_9STRA</name>
<dbReference type="OrthoDB" id="410058at2759"/>
<evidence type="ECO:0000256" key="9">
    <source>
        <dbReference type="ARBA" id="ARBA00023180"/>
    </source>
</evidence>
<dbReference type="Gene3D" id="1.50.10.10">
    <property type="match status" value="2"/>
</dbReference>
<protein>
    <recommendedName>
        <fullName evidence="11">mannosyl-oligosaccharide glucosidase</fullName>
        <ecNumber evidence="11">3.2.1.106</ecNumber>
    </recommendedName>
</protein>
<evidence type="ECO:0000256" key="10">
    <source>
        <dbReference type="ARBA" id="ARBA00023295"/>
    </source>
</evidence>
<organism evidence="13 14">
    <name type="scientific">Tribonema minus</name>
    <dbReference type="NCBI Taxonomy" id="303371"/>
    <lineage>
        <taxon>Eukaryota</taxon>
        <taxon>Sar</taxon>
        <taxon>Stramenopiles</taxon>
        <taxon>Ochrophyta</taxon>
        <taxon>PX clade</taxon>
        <taxon>Xanthophyceae</taxon>
        <taxon>Tribonematales</taxon>
        <taxon>Tribonemataceae</taxon>
        <taxon>Tribonema</taxon>
    </lineage>
</organism>
<dbReference type="InterPro" id="IPR004888">
    <property type="entry name" value="Glycoside_hydrolase_63"/>
</dbReference>
<evidence type="ECO:0000313" key="14">
    <source>
        <dbReference type="Proteomes" id="UP000664859"/>
    </source>
</evidence>
<proteinExistence type="inferred from homology"/>
<dbReference type="PANTHER" id="PTHR10412">
    <property type="entry name" value="MANNOSYL-OLIGOSACCHARIDE GLUCOSIDASE"/>
    <property type="match status" value="1"/>
</dbReference>
<evidence type="ECO:0000313" key="13">
    <source>
        <dbReference type="EMBL" id="KAG5180842.1"/>
    </source>
</evidence>
<keyword evidence="3" id="KW-0812">Transmembrane</keyword>
<dbReference type="Proteomes" id="UP000664859">
    <property type="component" value="Unassembled WGS sequence"/>
</dbReference>
<keyword evidence="5" id="KW-0256">Endoplasmic reticulum</keyword>
<evidence type="ECO:0000256" key="4">
    <source>
        <dbReference type="ARBA" id="ARBA00022801"/>
    </source>
</evidence>
<keyword evidence="14" id="KW-1185">Reference proteome</keyword>
<dbReference type="AlphaFoldDB" id="A0A835YSL1"/>
<dbReference type="GO" id="GO:0009311">
    <property type="term" value="P:oligosaccharide metabolic process"/>
    <property type="evidence" value="ECO:0007669"/>
    <property type="project" value="InterPro"/>
</dbReference>
<evidence type="ECO:0000256" key="8">
    <source>
        <dbReference type="ARBA" id="ARBA00023136"/>
    </source>
</evidence>
<feature type="domain" description="Glycosyl hydrolase family 63 C-terminal" evidence="12">
    <location>
        <begin position="1"/>
        <end position="174"/>
    </location>
</feature>
<comment type="caution">
    <text evidence="13">The sequence shown here is derived from an EMBL/GenBank/DDBJ whole genome shotgun (WGS) entry which is preliminary data.</text>
</comment>
<evidence type="ECO:0000256" key="11">
    <source>
        <dbReference type="ARBA" id="ARBA00038888"/>
    </source>
</evidence>
<dbReference type="GO" id="GO:0004573">
    <property type="term" value="F:Glc3Man9GlcNAc2 oligosaccharide glucosidase activity"/>
    <property type="evidence" value="ECO:0007669"/>
    <property type="project" value="UniProtKB-EC"/>
</dbReference>